<dbReference type="RefSeq" id="WP_015853274.1">
    <property type="nucleotide sequence ID" value="NC_012881.1"/>
</dbReference>
<dbReference type="AlphaFoldDB" id="C6BSK2"/>
<dbReference type="Pfam" id="PF09719">
    <property type="entry name" value="C_GCAxxG_C_C"/>
    <property type="match status" value="1"/>
</dbReference>
<dbReference type="KEGG" id="dsa:Desal_3409"/>
<gene>
    <name evidence="1" type="ordered locus">Desal_3409</name>
</gene>
<dbReference type="STRING" id="526222.Desal_3409"/>
<organism evidence="1 2">
    <name type="scientific">Maridesulfovibrio salexigens (strain ATCC 14822 / DSM 2638 / NCIMB 8403 / VKM B-1763)</name>
    <name type="common">Desulfovibrio salexigens</name>
    <dbReference type="NCBI Taxonomy" id="526222"/>
    <lineage>
        <taxon>Bacteria</taxon>
        <taxon>Pseudomonadati</taxon>
        <taxon>Thermodesulfobacteriota</taxon>
        <taxon>Desulfovibrionia</taxon>
        <taxon>Desulfovibrionales</taxon>
        <taxon>Desulfovibrionaceae</taxon>
        <taxon>Maridesulfovibrio</taxon>
    </lineage>
</organism>
<evidence type="ECO:0000313" key="1">
    <source>
        <dbReference type="EMBL" id="ACS81458.1"/>
    </source>
</evidence>
<evidence type="ECO:0000313" key="2">
    <source>
        <dbReference type="Proteomes" id="UP000002601"/>
    </source>
</evidence>
<dbReference type="InterPro" id="IPR036280">
    <property type="entry name" value="Multihaem_cyt_sf"/>
</dbReference>
<dbReference type="NCBIfam" id="TIGR01909">
    <property type="entry name" value="C_GCAxxG_C_C"/>
    <property type="match status" value="1"/>
</dbReference>
<dbReference type="InterPro" id="IPR010181">
    <property type="entry name" value="CGCAxxGCC_motif"/>
</dbReference>
<protein>
    <submittedName>
        <fullName evidence="1">C_GCAxxG_C_C family protein</fullName>
    </submittedName>
</protein>
<reference evidence="1 2" key="1">
    <citation type="submission" date="2009-06" db="EMBL/GenBank/DDBJ databases">
        <title>Complete sequence of Desulfovibrio salexigens DSM 2638.</title>
        <authorList>
            <consortium name="US DOE Joint Genome Institute"/>
            <person name="Lucas S."/>
            <person name="Copeland A."/>
            <person name="Lapidus A."/>
            <person name="Glavina del Rio T."/>
            <person name="Tice H."/>
            <person name="Bruce D."/>
            <person name="Goodwin L."/>
            <person name="Pitluck S."/>
            <person name="Munk A.C."/>
            <person name="Brettin T."/>
            <person name="Detter J.C."/>
            <person name="Han C."/>
            <person name="Tapia R."/>
            <person name="Larimer F."/>
            <person name="Land M."/>
            <person name="Hauser L."/>
            <person name="Kyrpides N."/>
            <person name="Anderson I."/>
            <person name="Wall J.D."/>
            <person name="Arkin A.P."/>
            <person name="Dehal P."/>
            <person name="Chivian D."/>
            <person name="Giles B."/>
            <person name="Hazen T.C."/>
        </authorList>
    </citation>
    <scope>NUCLEOTIDE SEQUENCE [LARGE SCALE GENOMIC DNA]</scope>
    <source>
        <strain evidence="2">ATCC 14822 / DSM 2638 / NCIMB 8403 / VKM B-1763</strain>
    </source>
</reference>
<dbReference type="eggNOG" id="COG1433">
    <property type="taxonomic scope" value="Bacteria"/>
</dbReference>
<dbReference type="SUPFAM" id="SSF48695">
    <property type="entry name" value="Multiheme cytochromes"/>
    <property type="match status" value="1"/>
</dbReference>
<dbReference type="HOGENOM" id="CLU_091283_1_1_7"/>
<keyword evidence="2" id="KW-1185">Reference proteome</keyword>
<proteinExistence type="predicted"/>
<sequence>MEPRDQAVTALLNGSSCAQAVLEALGNKYGLGADVAKKITAGLGGGLASGLTCGAVSGGCLALGLALGSDNPADTYSRERTYYAVQELLARFAKINHSHQCSEILSLNDQEIKTPEGKKRLRESKLCLKLVTDTIDCIEDILNEEL</sequence>
<dbReference type="EMBL" id="CP001649">
    <property type="protein sequence ID" value="ACS81458.1"/>
    <property type="molecule type" value="Genomic_DNA"/>
</dbReference>
<dbReference type="Proteomes" id="UP000002601">
    <property type="component" value="Chromosome"/>
</dbReference>
<name>C6BSK2_MARSD</name>
<accession>C6BSK2</accession>
<dbReference type="OrthoDB" id="9791535at2"/>